<proteinExistence type="predicted"/>
<organism evidence="1 2">
    <name type="scientific">Diploscapter pachys</name>
    <dbReference type="NCBI Taxonomy" id="2018661"/>
    <lineage>
        <taxon>Eukaryota</taxon>
        <taxon>Metazoa</taxon>
        <taxon>Ecdysozoa</taxon>
        <taxon>Nematoda</taxon>
        <taxon>Chromadorea</taxon>
        <taxon>Rhabditida</taxon>
        <taxon>Rhabditina</taxon>
        <taxon>Rhabditomorpha</taxon>
        <taxon>Rhabditoidea</taxon>
        <taxon>Rhabditidae</taxon>
        <taxon>Diploscapter</taxon>
    </lineage>
</organism>
<protein>
    <submittedName>
        <fullName evidence="1">Uncharacterized protein</fullName>
    </submittedName>
</protein>
<dbReference type="Proteomes" id="UP000218231">
    <property type="component" value="Unassembled WGS sequence"/>
</dbReference>
<sequence length="966" mass="107946">MRGSFIDPPHNFKEPAKEPMTDYTDSFRVFDAYAGRLTTREVNQLKAANATSCDFITHVVRPMLHNSTSYISLSEDKQRSRHGDYSAEIARSPSDRDFHLFQFFTNPLLNVAKDDELYNRPSQRVALCDNVVFTFEFDSKEIDFFKQTLSWFRCTKKPTDSAIGRFLAELRADYADCRGLNVTYSGGKSFHLHFVFNTDLLRRHAGPFTSIRDGFEATWLRLCDRISKSPILGIPAGITPDASIRFPDSFRRLPLGMRRVEKEGHFFDAPVGSWVPQAVMWEAIYDRAAKGCANASIFDVADFLQAKQVFRKSRARIKSPAQLLGDSALLDHLTRSIERYFPKGTYPEFHHFGESGGEIAAYFSNSPLDDTPDSIIKMHYSSVFLVGTGADTIETKSLPRDLGDMIEEWTADFDARLNAVDRERTPEEQRFAQAATTHAAAISGIGTILRDKIASAGNHWICAPEGISKSRSLFEATGPAVDDLHEHFLPTATMYAFATYALAKEKCAEFRASQKALHSREGARRNKRKLVPIVLKSFSRAYKDACTALSLRELTIGDAVNGGYNSHIEAITDLQPDALAAVHAYFRRKRSLVTGGVPVIFTVHDVAHEWHKNTHTRRMFSAAFWGADKTNLFNRCREDTALGILIHDEITASNLITMVPQATREWVERLRLDSSAWASSAGSLLDRWTSFNSVSAVSPAPVTFNEASKLAAVTSWDSTVVTAYSGEYGEPREDDIYAATAGNEWSIKRADWFKTARTTIVLTTEAVPTALARHLGDPWVVTELDTPFLNRDTVRTRLFDRLTSAKLADVVATERETYQAATGAELQCISNKAATVAQTTTHKTAKGSNAYIGKPVLQTMVMVPPAQYEIGEVLNALTGRTDMVMLAHLDEFNQSAGRNLGFRFRPGAEHHLVINRRLYLLLANSCLARSRYQMEPVVGRHDRRAASKDKTSPALRALRDKLKQAA</sequence>
<accession>A0A2A2JXW4</accession>
<evidence type="ECO:0000313" key="1">
    <source>
        <dbReference type="EMBL" id="PAV66399.1"/>
    </source>
</evidence>
<comment type="caution">
    <text evidence="1">The sequence shown here is derived from an EMBL/GenBank/DDBJ whole genome shotgun (WGS) entry which is preliminary data.</text>
</comment>
<gene>
    <name evidence="1" type="ORF">WR25_15780</name>
</gene>
<evidence type="ECO:0000313" key="2">
    <source>
        <dbReference type="Proteomes" id="UP000218231"/>
    </source>
</evidence>
<name>A0A2A2JXW4_9BILA</name>
<dbReference type="EMBL" id="LIAE01010104">
    <property type="protein sequence ID" value="PAV66399.1"/>
    <property type="molecule type" value="Genomic_DNA"/>
</dbReference>
<dbReference type="AlphaFoldDB" id="A0A2A2JXW4"/>
<reference evidence="1 2" key="1">
    <citation type="journal article" date="2017" name="Curr. Biol.">
        <title>Genome architecture and evolution of a unichromosomal asexual nematode.</title>
        <authorList>
            <person name="Fradin H."/>
            <person name="Zegar C."/>
            <person name="Gutwein M."/>
            <person name="Lucas J."/>
            <person name="Kovtun M."/>
            <person name="Corcoran D."/>
            <person name="Baugh L.R."/>
            <person name="Kiontke K."/>
            <person name="Gunsalus K."/>
            <person name="Fitch D.H."/>
            <person name="Piano F."/>
        </authorList>
    </citation>
    <scope>NUCLEOTIDE SEQUENCE [LARGE SCALE GENOMIC DNA]</scope>
    <source>
        <strain evidence="1">PF1309</strain>
    </source>
</reference>
<keyword evidence="2" id="KW-1185">Reference proteome</keyword>